<dbReference type="InterPro" id="IPR007899">
    <property type="entry name" value="CHAD_dom"/>
</dbReference>
<accession>A0ABT0CSQ4</accession>
<dbReference type="InterPro" id="IPR023577">
    <property type="entry name" value="CYTH_domain"/>
</dbReference>
<dbReference type="EMBL" id="JAKVIN010000009">
    <property type="protein sequence ID" value="MCJ8151633.1"/>
    <property type="molecule type" value="Genomic_DNA"/>
</dbReference>
<keyword evidence="4" id="KW-1185">Reference proteome</keyword>
<dbReference type="PROSITE" id="PS51708">
    <property type="entry name" value="CHAD"/>
    <property type="match status" value="1"/>
</dbReference>
<dbReference type="CDD" id="cd07756">
    <property type="entry name" value="CYTH-like_Pase_CHAD"/>
    <property type="match status" value="1"/>
</dbReference>
<evidence type="ECO:0000313" key="4">
    <source>
        <dbReference type="Proteomes" id="UP001201844"/>
    </source>
</evidence>
<gene>
    <name evidence="3" type="ORF">MKI86_21040</name>
</gene>
<reference evidence="3 4" key="1">
    <citation type="submission" date="2022-02" db="EMBL/GenBank/DDBJ databases">
        <title>Shinella B3.7 sp. nov., isolated from Sediment (Zhairuo Island).</title>
        <authorList>
            <person name="Chen G."/>
        </authorList>
    </citation>
    <scope>NUCLEOTIDE SEQUENCE [LARGE SCALE GENOMIC DNA]</scope>
    <source>
        <strain evidence="3 4">B3.7</strain>
        <plasmid evidence="3">unnamed</plasmid>
    </source>
</reference>
<dbReference type="RefSeq" id="WP_241604982.1">
    <property type="nucleotide sequence ID" value="NZ_JAKVIN010000009.1"/>
</dbReference>
<sequence>MGQDVELKLDLAGEEIVDLVAAGLVSGEPVVLARHVVYYDTPDRALRAAGFSLRIRKDAEGYVQIAKAVGGGIASVFARPKWERNVENDTPVLDDTTPIRAFLGRRADEIQPVFEVATERRRWSVLWEGTRIEMALDRGSIVAGDRKAPIAEIKLKLEDGKPDGLFSFARRLGAVMPLRLGVLSKAERGYGLTASPARAVKADPVALVADMSVSAAFRTIAHACIRQFRMNEDLMEDGGEDAVHQARVALRRLRSAFSVFNLLLEGETGARLADEVKWLAGVLGSVRDLDVLVARCKDDALRARLAEARATAFREAAATLAGPRARALMLDVEEWLVCGSWQTQRRTREIRTQPLADFAAGALDRLRRKVKKGGRDLADVDDEARHAVRKDAKKLRYAAGFFAALFDRKRQKRRYGRFIDALEALQDRLGVLNDTADMPEVLARLGFDEKALTAFTKTEPQSSAGMLAAAAEAHEALIDTKRFWR</sequence>
<dbReference type="InterPro" id="IPR038186">
    <property type="entry name" value="CHAD_dom_sf"/>
</dbReference>
<dbReference type="Pfam" id="PF01928">
    <property type="entry name" value="CYTH"/>
    <property type="match status" value="1"/>
</dbReference>
<evidence type="ECO:0000313" key="3">
    <source>
        <dbReference type="EMBL" id="MCJ8151633.1"/>
    </source>
</evidence>
<dbReference type="Gene3D" id="1.40.20.10">
    <property type="entry name" value="CHAD domain"/>
    <property type="match status" value="1"/>
</dbReference>
<dbReference type="PANTHER" id="PTHR39569">
    <property type="entry name" value="INORGANIC TRIPHOSPHATASE"/>
    <property type="match status" value="1"/>
</dbReference>
<comment type="caution">
    <text evidence="3">The sequence shown here is derived from an EMBL/GenBank/DDBJ whole genome shotgun (WGS) entry which is preliminary data.</text>
</comment>
<name>A0ABT0CSQ4_9HYPH</name>
<keyword evidence="3" id="KW-0614">Plasmid</keyword>
<evidence type="ECO:0000259" key="2">
    <source>
        <dbReference type="PROSITE" id="PS51708"/>
    </source>
</evidence>
<dbReference type="SMART" id="SM00880">
    <property type="entry name" value="CHAD"/>
    <property type="match status" value="1"/>
</dbReference>
<dbReference type="InterPro" id="IPR033469">
    <property type="entry name" value="CYTH-like_dom_sf"/>
</dbReference>
<geneLocation type="plasmid" evidence="3">
    <name>unnamed</name>
</geneLocation>
<dbReference type="PANTHER" id="PTHR39569:SF1">
    <property type="entry name" value="INORGANIC TRIPHOSPHATASE"/>
    <property type="match status" value="1"/>
</dbReference>
<feature type="domain" description="CYTH" evidence="1">
    <location>
        <begin position="2"/>
        <end position="196"/>
    </location>
</feature>
<dbReference type="Proteomes" id="UP001201844">
    <property type="component" value="Unassembled WGS sequence"/>
</dbReference>
<protein>
    <submittedName>
        <fullName evidence="3">CHAD domain-containing protein</fullName>
    </submittedName>
</protein>
<evidence type="ECO:0000259" key="1">
    <source>
        <dbReference type="PROSITE" id="PS51707"/>
    </source>
</evidence>
<organism evidence="3 4">
    <name type="scientific">Shinella sedimenti</name>
    <dbReference type="NCBI Taxonomy" id="2919913"/>
    <lineage>
        <taxon>Bacteria</taxon>
        <taxon>Pseudomonadati</taxon>
        <taxon>Pseudomonadota</taxon>
        <taxon>Alphaproteobacteria</taxon>
        <taxon>Hyphomicrobiales</taxon>
        <taxon>Rhizobiaceae</taxon>
        <taxon>Shinella</taxon>
    </lineage>
</organism>
<dbReference type="Gene3D" id="2.40.320.10">
    <property type="entry name" value="Hypothetical Protein Pfu-838710-001"/>
    <property type="match status" value="1"/>
</dbReference>
<dbReference type="SUPFAM" id="SSF55154">
    <property type="entry name" value="CYTH-like phosphatases"/>
    <property type="match status" value="1"/>
</dbReference>
<dbReference type="PROSITE" id="PS51707">
    <property type="entry name" value="CYTH"/>
    <property type="match status" value="1"/>
</dbReference>
<feature type="domain" description="CHAD" evidence="2">
    <location>
        <begin position="210"/>
        <end position="485"/>
    </location>
</feature>
<dbReference type="SMART" id="SM01118">
    <property type="entry name" value="CYTH"/>
    <property type="match status" value="1"/>
</dbReference>
<dbReference type="InterPro" id="IPR039013">
    <property type="entry name" value="YgiF"/>
</dbReference>
<dbReference type="Pfam" id="PF05235">
    <property type="entry name" value="CHAD"/>
    <property type="match status" value="1"/>
</dbReference>
<proteinExistence type="predicted"/>